<keyword evidence="1" id="KW-0121">Carboxypeptidase</keyword>
<evidence type="ECO:0000313" key="2">
    <source>
        <dbReference type="Proteomes" id="UP001152531"/>
    </source>
</evidence>
<evidence type="ECO:0000313" key="1">
    <source>
        <dbReference type="EMBL" id="CAH6719094.1"/>
    </source>
</evidence>
<keyword evidence="2" id="KW-1185">Reference proteome</keyword>
<dbReference type="EMBL" id="CALSDN010000002">
    <property type="protein sequence ID" value="CAH6719094.1"/>
    <property type="molecule type" value="Genomic_DNA"/>
</dbReference>
<dbReference type="Proteomes" id="UP001152531">
    <property type="component" value="Unassembled WGS sequence"/>
</dbReference>
<name>A0ACA9Y2P4_9ASCO</name>
<keyword evidence="1" id="KW-0378">Hydrolase</keyword>
<keyword evidence="1" id="KW-0645">Protease</keyword>
<comment type="caution">
    <text evidence="1">The sequence shown here is derived from an EMBL/GenBank/DDBJ whole genome shotgun (WGS) entry which is preliminary data.</text>
</comment>
<proteinExistence type="predicted"/>
<reference evidence="1" key="1">
    <citation type="submission" date="2022-06" db="EMBL/GenBank/DDBJ databases">
        <authorList>
            <person name="Legras J.-L."/>
            <person name="Devillers H."/>
            <person name="Grondin C."/>
        </authorList>
    </citation>
    <scope>NUCLEOTIDE SEQUENCE</scope>
    <source>
        <strain evidence="1">CLIB 1444</strain>
    </source>
</reference>
<sequence length="534" mass="60492">MKLWIFLYASLTIASQVLFNLENEVDYTKKIAKAQQTIYNLLDKTSTQFQNEFGELAILALERIIEDGSFRSISYELDLESVFEVPPIENEVTIESTFVHDEIIHSEKFDGHSVRIKEVDPIELGLDTVKQHVGYLDVEEVDKHFFFWFFESRNDPKNDPVILWLNGGPGCASEGGLFFELGSSFINSTLQPVFNPSSWNSNASVIYLDQPVGAGYSYTNSSFVGSSEKAAEDVYVFLELFFQKFPQFLKNEFHVAGESYAGHYIPAIGANILKHPERSFKLTSVLIGNGYVDASHQELQSPKMLCGEGGIPSIYTEEQCKVLNENIHASVTFSYLCAVSLNKFACLIAEHYSKICYEPLAELNLNPYDLRRECEDDGLCYKDLDYVADFLSLKSVRAAIGVDPNFDYKFCNHDVGARFALARDEVIPYEEKLAEILDANVPVLLYAGDKDFVCHWVGYDFVSNMIKFDGDDSYKKSEFKPWVKDGKEIGQVRGAEGLTFLRVYESGHMVPHDQPEVALDMLSAWLAKDFYFGY</sequence>
<protein>
    <submittedName>
        <fullName evidence="1">Carboxypeptidase Y</fullName>
    </submittedName>
</protein>
<organism evidence="1 2">
    <name type="scientific">[Candida] jaroonii</name>
    <dbReference type="NCBI Taxonomy" id="467808"/>
    <lineage>
        <taxon>Eukaryota</taxon>
        <taxon>Fungi</taxon>
        <taxon>Dikarya</taxon>
        <taxon>Ascomycota</taxon>
        <taxon>Saccharomycotina</taxon>
        <taxon>Pichiomycetes</taxon>
        <taxon>Debaryomycetaceae</taxon>
        <taxon>Yamadazyma</taxon>
    </lineage>
</organism>
<gene>
    <name evidence="1" type="ORF">CLIB1444_02S00804</name>
</gene>
<accession>A0ACA9Y2P4</accession>